<accession>A0AAV9ZNQ9</accession>
<evidence type="ECO:0000313" key="5">
    <source>
        <dbReference type="Proteomes" id="UP001362999"/>
    </source>
</evidence>
<protein>
    <recommendedName>
        <fullName evidence="3">Bromo domain-containing protein</fullName>
    </recommendedName>
</protein>
<dbReference type="Pfam" id="PF00439">
    <property type="entry name" value="Bromodomain"/>
    <property type="match status" value="1"/>
</dbReference>
<evidence type="ECO:0000256" key="1">
    <source>
        <dbReference type="ARBA" id="ARBA00023117"/>
    </source>
</evidence>
<proteinExistence type="predicted"/>
<organism evidence="4 5">
    <name type="scientific">Favolaschia claudopus</name>
    <dbReference type="NCBI Taxonomy" id="2862362"/>
    <lineage>
        <taxon>Eukaryota</taxon>
        <taxon>Fungi</taxon>
        <taxon>Dikarya</taxon>
        <taxon>Basidiomycota</taxon>
        <taxon>Agaricomycotina</taxon>
        <taxon>Agaricomycetes</taxon>
        <taxon>Agaricomycetidae</taxon>
        <taxon>Agaricales</taxon>
        <taxon>Marasmiineae</taxon>
        <taxon>Mycenaceae</taxon>
        <taxon>Favolaschia</taxon>
    </lineage>
</organism>
<evidence type="ECO:0000313" key="4">
    <source>
        <dbReference type="EMBL" id="KAK6987847.1"/>
    </source>
</evidence>
<dbReference type="GO" id="GO:0006325">
    <property type="term" value="P:chromatin organization"/>
    <property type="evidence" value="ECO:0007669"/>
    <property type="project" value="UniProtKB-ARBA"/>
</dbReference>
<name>A0AAV9ZNQ9_9AGAR</name>
<dbReference type="EMBL" id="JAWWNJ010000128">
    <property type="protein sequence ID" value="KAK6987847.1"/>
    <property type="molecule type" value="Genomic_DNA"/>
</dbReference>
<keyword evidence="5" id="KW-1185">Reference proteome</keyword>
<feature type="domain" description="Bromo" evidence="3">
    <location>
        <begin position="156"/>
        <end position="214"/>
    </location>
</feature>
<reference evidence="4 5" key="1">
    <citation type="journal article" date="2024" name="J Genomics">
        <title>Draft genome sequencing and assembly of Favolaschia claudopus CIRM-BRFM 2984 isolated from oak limbs.</title>
        <authorList>
            <person name="Navarro D."/>
            <person name="Drula E."/>
            <person name="Chaduli D."/>
            <person name="Cazenave R."/>
            <person name="Ahrendt S."/>
            <person name="Wang J."/>
            <person name="Lipzen A."/>
            <person name="Daum C."/>
            <person name="Barry K."/>
            <person name="Grigoriev I.V."/>
            <person name="Favel A."/>
            <person name="Rosso M.N."/>
            <person name="Martin F."/>
        </authorList>
    </citation>
    <scope>NUCLEOTIDE SEQUENCE [LARGE SCALE GENOMIC DNA]</scope>
    <source>
        <strain evidence="4 5">CIRM-BRFM 2984</strain>
    </source>
</reference>
<dbReference type="AlphaFoldDB" id="A0AAV9ZNQ9"/>
<dbReference type="InterPro" id="IPR036427">
    <property type="entry name" value="Bromodomain-like_sf"/>
</dbReference>
<sequence>MYTIHRVPNMRMANRRWILLREEIIAAEFSDQHFLTGNAILSDDTLDALAKRARLLTSLDVLAQHTHWVHAPKYGNQVITALQEVLVDFPDHAAAEREAQKAAKAQRILDAAEFKELRSRLQLVFEGCYQAVLEEMEYDNDNPQAAAGRKRKKNQGPRRRCQIFLKLPRRNVWPGYYDIIKEPISMTNIKTLSEKPTHYTSIKQYRSDWNLTLDFPPQRARPIKEFDRSRILGDQIYFTINQSEGQKVTG</sequence>
<dbReference type="Gene3D" id="1.20.920.10">
    <property type="entry name" value="Bromodomain-like"/>
    <property type="match status" value="1"/>
</dbReference>
<gene>
    <name evidence="4" type="ORF">R3P38DRAFT_3374402</name>
</gene>
<keyword evidence="1 2" id="KW-0103">Bromodomain</keyword>
<dbReference type="Proteomes" id="UP001362999">
    <property type="component" value="Unassembled WGS sequence"/>
</dbReference>
<dbReference type="InterPro" id="IPR001487">
    <property type="entry name" value="Bromodomain"/>
</dbReference>
<dbReference type="PROSITE" id="PS50014">
    <property type="entry name" value="BROMODOMAIN_2"/>
    <property type="match status" value="1"/>
</dbReference>
<evidence type="ECO:0000259" key="3">
    <source>
        <dbReference type="PROSITE" id="PS50014"/>
    </source>
</evidence>
<comment type="caution">
    <text evidence="4">The sequence shown here is derived from an EMBL/GenBank/DDBJ whole genome shotgun (WGS) entry which is preliminary data.</text>
</comment>
<evidence type="ECO:0000256" key="2">
    <source>
        <dbReference type="PROSITE-ProRule" id="PRU00035"/>
    </source>
</evidence>
<dbReference type="SUPFAM" id="SSF47370">
    <property type="entry name" value="Bromodomain"/>
    <property type="match status" value="1"/>
</dbReference>